<evidence type="ECO:0008006" key="3">
    <source>
        <dbReference type="Google" id="ProtNLM"/>
    </source>
</evidence>
<accession>A0A2S7KKN4</accession>
<organism evidence="1 2">
    <name type="scientific">Polaribacter filamentus</name>
    <dbReference type="NCBI Taxonomy" id="53483"/>
    <lineage>
        <taxon>Bacteria</taxon>
        <taxon>Pseudomonadati</taxon>
        <taxon>Bacteroidota</taxon>
        <taxon>Flavobacteriia</taxon>
        <taxon>Flavobacteriales</taxon>
        <taxon>Flavobacteriaceae</taxon>
    </lineage>
</organism>
<sequence>MQAQKVEIKKTTKEEKLYVKVKEGEKPVIYVDGKKFDFPIELIDQTKIQSMSVLNHENAAKMYNEPNGVILIKTKITEEIIAPELHIVANKNLVSKNKPMIIIDGEITTQEVLGNLLPENIESVDVVKGEKALKEYNALNGVIIITKKKKNKK</sequence>
<comment type="caution">
    <text evidence="1">The sequence shown here is derived from an EMBL/GenBank/DDBJ whole genome shotgun (WGS) entry which is preliminary data.</text>
</comment>
<dbReference type="EMBL" id="MQUA01000014">
    <property type="protein sequence ID" value="PQB03161.1"/>
    <property type="molecule type" value="Genomic_DNA"/>
</dbReference>
<dbReference type="AlphaFoldDB" id="A0A2S7KKN4"/>
<keyword evidence="2" id="KW-1185">Reference proteome</keyword>
<proteinExistence type="predicted"/>
<dbReference type="Gene3D" id="2.170.130.10">
    <property type="entry name" value="TonB-dependent receptor, plug domain"/>
    <property type="match status" value="1"/>
</dbReference>
<name>A0A2S7KKN4_9FLAO</name>
<dbReference type="InterPro" id="IPR037066">
    <property type="entry name" value="Plug_dom_sf"/>
</dbReference>
<dbReference type="Proteomes" id="UP000239522">
    <property type="component" value="Unassembled WGS sequence"/>
</dbReference>
<protein>
    <recommendedName>
        <fullName evidence="3">TonB-dependent receptor plug domain-containing protein</fullName>
    </recommendedName>
</protein>
<evidence type="ECO:0000313" key="2">
    <source>
        <dbReference type="Proteomes" id="UP000239522"/>
    </source>
</evidence>
<gene>
    <name evidence="1" type="ORF">BST83_17750</name>
</gene>
<evidence type="ECO:0000313" key="1">
    <source>
        <dbReference type="EMBL" id="PQB03161.1"/>
    </source>
</evidence>
<reference evidence="1 2" key="1">
    <citation type="submission" date="2016-11" db="EMBL/GenBank/DDBJ databases">
        <title>Trade-off between light-utilization and light-protection in marine flavobacteria.</title>
        <authorList>
            <person name="Kumagai Y."/>
        </authorList>
    </citation>
    <scope>NUCLEOTIDE SEQUENCE [LARGE SCALE GENOMIC DNA]</scope>
    <source>
        <strain evidence="1 2">ATCC 700397</strain>
    </source>
</reference>